<dbReference type="Proteomes" id="UP000285112">
    <property type="component" value="Unassembled WGS sequence"/>
</dbReference>
<evidence type="ECO:0000256" key="1">
    <source>
        <dbReference type="SAM" id="MobiDB-lite"/>
    </source>
</evidence>
<gene>
    <name evidence="2" type="ORF">D5S19_25200</name>
</gene>
<comment type="caution">
    <text evidence="2">The sequence shown here is derived from an EMBL/GenBank/DDBJ whole genome shotgun (WGS) entry which is preliminary data.</text>
</comment>
<accession>A0A419HTK3</accession>
<dbReference type="AlphaFoldDB" id="A0A419HTK3"/>
<dbReference type="InterPro" id="IPR025680">
    <property type="entry name" value="DddI"/>
</dbReference>
<evidence type="ECO:0008006" key="4">
    <source>
        <dbReference type="Google" id="ProtNLM"/>
    </source>
</evidence>
<sequence length="236" mass="25797">MGAIGRMVGADHQRPGRTPRRGVAIHPGQRLATPGVPARPARRGQGGRRNGERQQRDETVVMDREVCGTREFDRDDPFTCDKYLARILPPGARLRVATGWHRIRVHRYRNGAAMTTLAASVPTFRDGVQGGQRLPLADDADVTRLAELLAEPWADTASIQSEDAALNVHVQDGWGYLLYAGDAGYLMTDGDPASPAAPCEMDFPAGSGLPAERVIAAVREFVRTRKLPKTVPWRDA</sequence>
<dbReference type="EMBL" id="QZFV01000117">
    <property type="protein sequence ID" value="RJQ80030.1"/>
    <property type="molecule type" value="Genomic_DNA"/>
</dbReference>
<feature type="compositionally biased region" description="Basic and acidic residues" evidence="1">
    <location>
        <begin position="49"/>
        <end position="58"/>
    </location>
</feature>
<protein>
    <recommendedName>
        <fullName evidence="4">Immunity protein Imm1</fullName>
    </recommendedName>
</protein>
<evidence type="ECO:0000313" key="2">
    <source>
        <dbReference type="EMBL" id="RJQ80030.1"/>
    </source>
</evidence>
<feature type="region of interest" description="Disordered" evidence="1">
    <location>
        <begin position="1"/>
        <end position="58"/>
    </location>
</feature>
<keyword evidence="3" id="KW-1185">Reference proteome</keyword>
<reference evidence="2 3" key="1">
    <citation type="submission" date="2018-09" db="EMBL/GenBank/DDBJ databases">
        <title>YIM PH 21725 draft genome.</title>
        <authorList>
            <person name="Miao C."/>
        </authorList>
    </citation>
    <scope>NUCLEOTIDE SEQUENCE [LARGE SCALE GENOMIC DNA]</scope>
    <source>
        <strain evidence="3">YIM PH21725</strain>
    </source>
</reference>
<dbReference type="Pfam" id="PF14430">
    <property type="entry name" value="Imm1"/>
    <property type="match status" value="1"/>
</dbReference>
<name>A0A419HTK3_9PSEU</name>
<evidence type="ECO:0000313" key="3">
    <source>
        <dbReference type="Proteomes" id="UP000285112"/>
    </source>
</evidence>
<organism evidence="2 3">
    <name type="scientific">Amycolatopsis panacis</name>
    <dbReference type="NCBI Taxonomy" id="2340917"/>
    <lineage>
        <taxon>Bacteria</taxon>
        <taxon>Bacillati</taxon>
        <taxon>Actinomycetota</taxon>
        <taxon>Actinomycetes</taxon>
        <taxon>Pseudonocardiales</taxon>
        <taxon>Pseudonocardiaceae</taxon>
        <taxon>Amycolatopsis</taxon>
    </lineage>
</organism>
<proteinExistence type="predicted"/>